<keyword evidence="3" id="KW-1185">Reference proteome</keyword>
<organism evidence="2 3">
    <name type="scientific">Larinioides sclopetarius</name>
    <dbReference type="NCBI Taxonomy" id="280406"/>
    <lineage>
        <taxon>Eukaryota</taxon>
        <taxon>Metazoa</taxon>
        <taxon>Ecdysozoa</taxon>
        <taxon>Arthropoda</taxon>
        <taxon>Chelicerata</taxon>
        <taxon>Arachnida</taxon>
        <taxon>Araneae</taxon>
        <taxon>Araneomorphae</taxon>
        <taxon>Entelegynae</taxon>
        <taxon>Araneoidea</taxon>
        <taxon>Araneidae</taxon>
        <taxon>Larinioides</taxon>
    </lineage>
</organism>
<evidence type="ECO:0000313" key="2">
    <source>
        <dbReference type="EMBL" id="CAL1283348.1"/>
    </source>
</evidence>
<evidence type="ECO:0000256" key="1">
    <source>
        <dbReference type="SAM" id="SignalP"/>
    </source>
</evidence>
<gene>
    <name evidence="2" type="ORF">LARSCL_LOCUS12545</name>
</gene>
<protein>
    <submittedName>
        <fullName evidence="2">Uncharacterized protein</fullName>
    </submittedName>
</protein>
<comment type="caution">
    <text evidence="2">The sequence shown here is derived from an EMBL/GenBank/DDBJ whole genome shotgun (WGS) entry which is preliminary data.</text>
</comment>
<feature type="chain" id="PRO_5043315099" evidence="1">
    <location>
        <begin position="23"/>
        <end position="69"/>
    </location>
</feature>
<evidence type="ECO:0000313" key="3">
    <source>
        <dbReference type="Proteomes" id="UP001497382"/>
    </source>
</evidence>
<reference evidence="2 3" key="1">
    <citation type="submission" date="2024-04" db="EMBL/GenBank/DDBJ databases">
        <authorList>
            <person name="Rising A."/>
            <person name="Reimegard J."/>
            <person name="Sonavane S."/>
            <person name="Akerstrom W."/>
            <person name="Nylinder S."/>
            <person name="Hedman E."/>
            <person name="Kallberg Y."/>
        </authorList>
    </citation>
    <scope>NUCLEOTIDE SEQUENCE [LARGE SCALE GENOMIC DNA]</scope>
</reference>
<sequence length="69" mass="7539">MRFYFLLALAVCIALLVAQAEGMEPEFFRGARKIRQAGDTANLRLCLLDTGLSLAQVTEIVRLVTGLLG</sequence>
<keyword evidence="1" id="KW-0732">Signal</keyword>
<name>A0AAV2AHC7_9ARAC</name>
<accession>A0AAV2AHC7</accession>
<dbReference type="AlphaFoldDB" id="A0AAV2AHC7"/>
<dbReference type="Proteomes" id="UP001497382">
    <property type="component" value="Unassembled WGS sequence"/>
</dbReference>
<dbReference type="EMBL" id="CAXIEN010000166">
    <property type="protein sequence ID" value="CAL1283348.1"/>
    <property type="molecule type" value="Genomic_DNA"/>
</dbReference>
<feature type="signal peptide" evidence="1">
    <location>
        <begin position="1"/>
        <end position="22"/>
    </location>
</feature>
<proteinExistence type="predicted"/>